<dbReference type="Proteomes" id="UP000184609">
    <property type="component" value="Unassembled WGS sequence"/>
</dbReference>
<evidence type="ECO:0000313" key="4">
    <source>
        <dbReference type="Proteomes" id="UP000184609"/>
    </source>
</evidence>
<dbReference type="OrthoDB" id="574237at2"/>
<reference evidence="4" key="1">
    <citation type="submission" date="2016-12" db="EMBL/GenBank/DDBJ databases">
        <authorList>
            <person name="Varghese N."/>
            <person name="Submissions S."/>
        </authorList>
    </citation>
    <scope>NUCLEOTIDE SEQUENCE [LARGE SCALE GENOMIC DNA]</scope>
    <source>
        <strain evidence="4">DSM 25035</strain>
    </source>
</reference>
<organism evidence="3 4">
    <name type="scientific">Algoriphagus zhangzhouensis</name>
    <dbReference type="NCBI Taxonomy" id="1073327"/>
    <lineage>
        <taxon>Bacteria</taxon>
        <taxon>Pseudomonadati</taxon>
        <taxon>Bacteroidota</taxon>
        <taxon>Cytophagia</taxon>
        <taxon>Cytophagales</taxon>
        <taxon>Cyclobacteriaceae</taxon>
        <taxon>Algoriphagus</taxon>
    </lineage>
</organism>
<feature type="domain" description="TIR" evidence="2">
    <location>
        <begin position="2"/>
        <end position="157"/>
    </location>
</feature>
<name>A0A1M7Z726_9BACT</name>
<dbReference type="GO" id="GO:0007165">
    <property type="term" value="P:signal transduction"/>
    <property type="evidence" value="ECO:0007669"/>
    <property type="project" value="InterPro"/>
</dbReference>
<dbReference type="InterPro" id="IPR035897">
    <property type="entry name" value="Toll_tir_struct_dom_sf"/>
</dbReference>
<dbReference type="Pfam" id="PF13676">
    <property type="entry name" value="TIR_2"/>
    <property type="match status" value="1"/>
</dbReference>
<dbReference type="EMBL" id="FRXN01000001">
    <property type="protein sequence ID" value="SHO60738.1"/>
    <property type="molecule type" value="Genomic_DNA"/>
</dbReference>
<dbReference type="STRING" id="1073327.SAMN04488108_0994"/>
<keyword evidence="1" id="KW-0812">Transmembrane</keyword>
<keyword evidence="1" id="KW-0472">Membrane</keyword>
<dbReference type="InterPro" id="IPR000157">
    <property type="entry name" value="TIR_dom"/>
</dbReference>
<accession>A0A1M7Z726</accession>
<evidence type="ECO:0000259" key="2">
    <source>
        <dbReference type="PROSITE" id="PS50104"/>
    </source>
</evidence>
<dbReference type="RefSeq" id="WP_073570612.1">
    <property type="nucleotide sequence ID" value="NZ_FRXN01000001.1"/>
</dbReference>
<evidence type="ECO:0000313" key="3">
    <source>
        <dbReference type="EMBL" id="SHO60738.1"/>
    </source>
</evidence>
<keyword evidence="4" id="KW-1185">Reference proteome</keyword>
<dbReference type="PROSITE" id="PS50104">
    <property type="entry name" value="TIR"/>
    <property type="match status" value="1"/>
</dbReference>
<dbReference type="Gene3D" id="3.40.50.10140">
    <property type="entry name" value="Toll/interleukin-1 receptor homology (TIR) domain"/>
    <property type="match status" value="1"/>
</dbReference>
<dbReference type="AlphaFoldDB" id="A0A1M7Z726"/>
<dbReference type="SUPFAM" id="SSF52200">
    <property type="entry name" value="Toll/Interleukin receptor TIR domain"/>
    <property type="match status" value="1"/>
</dbReference>
<sequence length="349" mass="38962">MSNNKIFVSYRRQDASGEAGRLVDHLQEIFGEHSVFLDVETIEAGLDFVQAIDKALSSCKVLIAMIGPYWTNIKDSDGNLRLFKEDDFIRLEVAAALERDIRVIPVLVNGAIMPSADQLPENLKALTRRHAHELSSSRWQYDSDQLAEILKKIIGYQEPPKKVIPRTTSVAAKPKEKSWLATHYLWILGAFVVFLIIINLSSGPDFDDGYLEPEATQILDQPTEYGTEQDSEASFTPPSNPATEETYADILDVSGYWILQDNFGNPISTFFFEQNGDEFSFVEYNLFEIEVGSGDGYLDGNTLFSDYFSTVVNFSGEINLQTSNSGKSWAGSLSFPTQGTSMNVILSKD</sequence>
<gene>
    <name evidence="3" type="ORF">SAMN04488108_0994</name>
</gene>
<keyword evidence="1" id="KW-1133">Transmembrane helix</keyword>
<proteinExistence type="predicted"/>
<protein>
    <submittedName>
        <fullName evidence="3">TIR domain-containing protein</fullName>
    </submittedName>
</protein>
<feature type="transmembrane region" description="Helical" evidence="1">
    <location>
        <begin position="183"/>
        <end position="201"/>
    </location>
</feature>
<evidence type="ECO:0000256" key="1">
    <source>
        <dbReference type="SAM" id="Phobius"/>
    </source>
</evidence>